<dbReference type="EMBL" id="WNKS01000025">
    <property type="protein sequence ID" value="MTV33054.1"/>
    <property type="molecule type" value="Genomic_DNA"/>
</dbReference>
<evidence type="ECO:0000256" key="4">
    <source>
        <dbReference type="RuleBase" id="RU003495"/>
    </source>
</evidence>
<dbReference type="PANTHER" id="PTHR34183:SF8">
    <property type="entry name" value="ENDOLYTIC PEPTIDOGLYCAN TRANSGLYCOSYLASE RLPA-RELATED"/>
    <property type="match status" value="1"/>
</dbReference>
<dbReference type="Gene3D" id="2.40.40.10">
    <property type="entry name" value="RlpA-like domain"/>
    <property type="match status" value="1"/>
</dbReference>
<feature type="domain" description="RlpA-like protein double-psi beta-barrel" evidence="5">
    <location>
        <begin position="53"/>
        <end position="139"/>
    </location>
</feature>
<dbReference type="EC" id="4.2.2.-" evidence="3"/>
<dbReference type="SUPFAM" id="SSF50685">
    <property type="entry name" value="Barwin-like endoglucanases"/>
    <property type="match status" value="1"/>
</dbReference>
<dbReference type="HAMAP" id="MF_02071">
    <property type="entry name" value="RlpA"/>
    <property type="match status" value="1"/>
</dbReference>
<organism evidence="6 7">
    <name type="scientific">Rhodoblastus acidophilus</name>
    <name type="common">Rhodopseudomonas acidophila</name>
    <dbReference type="NCBI Taxonomy" id="1074"/>
    <lineage>
        <taxon>Bacteria</taxon>
        <taxon>Pseudomonadati</taxon>
        <taxon>Pseudomonadota</taxon>
        <taxon>Alphaproteobacteria</taxon>
        <taxon>Hyphomicrobiales</taxon>
        <taxon>Rhodoblastaceae</taxon>
        <taxon>Rhodoblastus</taxon>
    </lineage>
</organism>
<accession>A0A6N8DW09</accession>
<gene>
    <name evidence="3" type="primary">rlpA</name>
    <name evidence="6" type="ORF">GJ654_18905</name>
</gene>
<dbReference type="AlphaFoldDB" id="A0A6N8DW09"/>
<dbReference type="PANTHER" id="PTHR34183">
    <property type="entry name" value="ENDOLYTIC PEPTIDOGLYCAN TRANSGLYCOSYLASE RLPA"/>
    <property type="match status" value="1"/>
</dbReference>
<dbReference type="InterPro" id="IPR012997">
    <property type="entry name" value="RplA"/>
</dbReference>
<evidence type="ECO:0000259" key="5">
    <source>
        <dbReference type="Pfam" id="PF03330"/>
    </source>
</evidence>
<dbReference type="Proteomes" id="UP000439113">
    <property type="component" value="Unassembled WGS sequence"/>
</dbReference>
<sequence>MSANAGGYWDDAFSPHAPAGQVFPEANKKVRVARQDQHRLQRPCGEAVGGGSAVVASFYGGGKGERLSRYTASGERFNANALTAAHKTLPFGTRLRVCRSGCVVVRVNDRGPFARGRALDLSRAAACAIGLPGVGAVTITRL</sequence>
<dbReference type="CDD" id="cd22268">
    <property type="entry name" value="DPBB_RlpA-like"/>
    <property type="match status" value="1"/>
</dbReference>
<comment type="similarity">
    <text evidence="3 4">Belongs to the RlpA family.</text>
</comment>
<dbReference type="GO" id="GO:0000270">
    <property type="term" value="P:peptidoglycan metabolic process"/>
    <property type="evidence" value="ECO:0007669"/>
    <property type="project" value="UniProtKB-UniRule"/>
</dbReference>
<protein>
    <recommendedName>
        <fullName evidence="3">Endolytic peptidoglycan transglycosylase RlpA</fullName>
        <ecNumber evidence="3">4.2.2.-</ecNumber>
    </recommendedName>
</protein>
<keyword evidence="1 3" id="KW-0456">Lyase</keyword>
<dbReference type="Pfam" id="PF03330">
    <property type="entry name" value="DPBB_1"/>
    <property type="match status" value="1"/>
</dbReference>
<evidence type="ECO:0000313" key="7">
    <source>
        <dbReference type="Proteomes" id="UP000439113"/>
    </source>
</evidence>
<keyword evidence="2 3" id="KW-0961">Cell wall biogenesis/degradation</keyword>
<evidence type="ECO:0000313" key="6">
    <source>
        <dbReference type="EMBL" id="MTV33054.1"/>
    </source>
</evidence>
<dbReference type="GO" id="GO:0008932">
    <property type="term" value="F:lytic endotransglycosylase activity"/>
    <property type="evidence" value="ECO:0007669"/>
    <property type="project" value="UniProtKB-UniRule"/>
</dbReference>
<dbReference type="InterPro" id="IPR034718">
    <property type="entry name" value="RlpA"/>
</dbReference>
<dbReference type="NCBIfam" id="TIGR00413">
    <property type="entry name" value="rlpA"/>
    <property type="match status" value="1"/>
</dbReference>
<name>A0A6N8DW09_RHOAC</name>
<dbReference type="InterPro" id="IPR036908">
    <property type="entry name" value="RlpA-like_sf"/>
</dbReference>
<dbReference type="InterPro" id="IPR009009">
    <property type="entry name" value="RlpA-like_DPBB"/>
</dbReference>
<proteinExistence type="inferred from homology"/>
<comment type="function">
    <text evidence="3">Lytic transglycosylase with a strong preference for naked glycan strands that lack stem peptides.</text>
</comment>
<reference evidence="6 7" key="1">
    <citation type="submission" date="2019-11" db="EMBL/GenBank/DDBJ databases">
        <title>Whole-genome sequence of a Rhodoblastus acidophilus DSM 142.</title>
        <authorList>
            <person name="Kyndt J.A."/>
            <person name="Meyer T.E."/>
        </authorList>
    </citation>
    <scope>NUCLEOTIDE SEQUENCE [LARGE SCALE GENOMIC DNA]</scope>
    <source>
        <strain evidence="6 7">DSM 142</strain>
    </source>
</reference>
<evidence type="ECO:0000256" key="1">
    <source>
        <dbReference type="ARBA" id="ARBA00023239"/>
    </source>
</evidence>
<comment type="caution">
    <text evidence="6">The sequence shown here is derived from an EMBL/GenBank/DDBJ whole genome shotgun (WGS) entry which is preliminary data.</text>
</comment>
<evidence type="ECO:0000256" key="2">
    <source>
        <dbReference type="ARBA" id="ARBA00023316"/>
    </source>
</evidence>
<dbReference type="GO" id="GO:0071555">
    <property type="term" value="P:cell wall organization"/>
    <property type="evidence" value="ECO:0007669"/>
    <property type="project" value="UniProtKB-KW"/>
</dbReference>
<evidence type="ECO:0000256" key="3">
    <source>
        <dbReference type="HAMAP-Rule" id="MF_02071"/>
    </source>
</evidence>